<name>A0A0M3I9A0_ASCLU</name>
<evidence type="ECO:0000313" key="3">
    <source>
        <dbReference type="WBParaSite" id="ALUE_0001400901-mRNA-1"/>
    </source>
</evidence>
<organism evidence="2 3">
    <name type="scientific">Ascaris lumbricoides</name>
    <name type="common">Giant roundworm</name>
    <dbReference type="NCBI Taxonomy" id="6252"/>
    <lineage>
        <taxon>Eukaryota</taxon>
        <taxon>Metazoa</taxon>
        <taxon>Ecdysozoa</taxon>
        <taxon>Nematoda</taxon>
        <taxon>Chromadorea</taxon>
        <taxon>Rhabditida</taxon>
        <taxon>Spirurina</taxon>
        <taxon>Ascaridomorpha</taxon>
        <taxon>Ascaridoidea</taxon>
        <taxon>Ascarididae</taxon>
        <taxon>Ascaris</taxon>
    </lineage>
</organism>
<accession>A0A0M3I9A0</accession>
<evidence type="ECO:0000313" key="2">
    <source>
        <dbReference type="Proteomes" id="UP000036681"/>
    </source>
</evidence>
<feature type="region of interest" description="Disordered" evidence="1">
    <location>
        <begin position="37"/>
        <end position="58"/>
    </location>
</feature>
<sequence length="85" mass="9884">MTNTRDDKRDTAANGVSRHDPYGDVYQRQLERCTITTMTNTRDDKRDTAANGVSRHDPYGDVYQRQLERCTMLLLWSVSLRVMIC</sequence>
<protein>
    <submittedName>
        <fullName evidence="3">Uncharacterized protein</fullName>
    </submittedName>
</protein>
<reference evidence="3" key="1">
    <citation type="submission" date="2017-02" db="UniProtKB">
        <authorList>
            <consortium name="WormBaseParasite"/>
        </authorList>
    </citation>
    <scope>IDENTIFICATION</scope>
</reference>
<dbReference type="WBParaSite" id="ALUE_0001400901-mRNA-1">
    <property type="protein sequence ID" value="ALUE_0001400901-mRNA-1"/>
    <property type="gene ID" value="ALUE_0001400901"/>
</dbReference>
<evidence type="ECO:0000256" key="1">
    <source>
        <dbReference type="SAM" id="MobiDB-lite"/>
    </source>
</evidence>
<proteinExistence type="predicted"/>
<feature type="region of interest" description="Disordered" evidence="1">
    <location>
        <begin position="1"/>
        <end position="21"/>
    </location>
</feature>
<dbReference type="Proteomes" id="UP000036681">
    <property type="component" value="Unplaced"/>
</dbReference>
<dbReference type="AlphaFoldDB" id="A0A0M3I9A0"/>
<feature type="compositionally biased region" description="Basic and acidic residues" evidence="1">
    <location>
        <begin position="41"/>
        <end position="58"/>
    </location>
</feature>
<keyword evidence="2" id="KW-1185">Reference proteome</keyword>